<sequence>MTNSIALMKDSLAWEVVFSFEGKVFGKIVIISFTQGFFSFSSGLSSLEEISLGSSHHLHPHSVQDLVGNLGDYIKHEGLVLRYKKLGTYILTWAYLESAMLDFLAYLPYDMALRMTRSCRVIKFDSVMSSHQVIHDWVHLIRVGANSGTVLEPQVLQDLGSFAFVLVRRRGARVPLPLSWWRFLSWNGHNQVLRLDKNHSTWSRLVADPPIFCTTFFSFFFLFFLASSIFVGILTFIFPTSTAGYEAHRGSVG</sequence>
<feature type="transmembrane region" description="Helical" evidence="1">
    <location>
        <begin position="211"/>
        <end position="238"/>
    </location>
</feature>
<reference evidence="2" key="1">
    <citation type="submission" date="2020-03" db="EMBL/GenBank/DDBJ databases">
        <title>A high-quality chromosome-level genome assembly of a woody plant with both climbing and erect habits, Rhamnella rubrinervis.</title>
        <authorList>
            <person name="Lu Z."/>
            <person name="Yang Y."/>
            <person name="Zhu X."/>
            <person name="Sun Y."/>
        </authorList>
    </citation>
    <scope>NUCLEOTIDE SEQUENCE</scope>
    <source>
        <strain evidence="2">BYM</strain>
        <tissue evidence="2">Leaf</tissue>
    </source>
</reference>
<evidence type="ECO:0000256" key="1">
    <source>
        <dbReference type="SAM" id="Phobius"/>
    </source>
</evidence>
<dbReference type="EMBL" id="VOIH02000010">
    <property type="protein sequence ID" value="KAF3434636.1"/>
    <property type="molecule type" value="Genomic_DNA"/>
</dbReference>
<protein>
    <recommendedName>
        <fullName evidence="4">Transmembrane protein</fullName>
    </recommendedName>
</protein>
<name>A0A8K0GRE4_9ROSA</name>
<comment type="caution">
    <text evidence="2">The sequence shown here is derived from an EMBL/GenBank/DDBJ whole genome shotgun (WGS) entry which is preliminary data.</text>
</comment>
<keyword evidence="1" id="KW-0812">Transmembrane</keyword>
<evidence type="ECO:0008006" key="4">
    <source>
        <dbReference type="Google" id="ProtNLM"/>
    </source>
</evidence>
<dbReference type="AlphaFoldDB" id="A0A8K0GRE4"/>
<accession>A0A8K0GRE4</accession>
<proteinExistence type="predicted"/>
<evidence type="ECO:0000313" key="2">
    <source>
        <dbReference type="EMBL" id="KAF3434636.1"/>
    </source>
</evidence>
<dbReference type="Proteomes" id="UP000796880">
    <property type="component" value="Unassembled WGS sequence"/>
</dbReference>
<keyword evidence="1" id="KW-1133">Transmembrane helix</keyword>
<keyword evidence="3" id="KW-1185">Reference proteome</keyword>
<organism evidence="2 3">
    <name type="scientific">Rhamnella rubrinervis</name>
    <dbReference type="NCBI Taxonomy" id="2594499"/>
    <lineage>
        <taxon>Eukaryota</taxon>
        <taxon>Viridiplantae</taxon>
        <taxon>Streptophyta</taxon>
        <taxon>Embryophyta</taxon>
        <taxon>Tracheophyta</taxon>
        <taxon>Spermatophyta</taxon>
        <taxon>Magnoliopsida</taxon>
        <taxon>eudicotyledons</taxon>
        <taxon>Gunneridae</taxon>
        <taxon>Pentapetalae</taxon>
        <taxon>rosids</taxon>
        <taxon>fabids</taxon>
        <taxon>Rosales</taxon>
        <taxon>Rhamnaceae</taxon>
        <taxon>rhamnoid group</taxon>
        <taxon>Rhamneae</taxon>
        <taxon>Rhamnella</taxon>
    </lineage>
</organism>
<gene>
    <name evidence="2" type="ORF">FNV43_RR21721</name>
</gene>
<evidence type="ECO:0000313" key="3">
    <source>
        <dbReference type="Proteomes" id="UP000796880"/>
    </source>
</evidence>
<keyword evidence="1" id="KW-0472">Membrane</keyword>